<evidence type="ECO:0000256" key="3">
    <source>
        <dbReference type="ARBA" id="ARBA00022475"/>
    </source>
</evidence>
<dbReference type="InterPro" id="IPR003370">
    <property type="entry name" value="Chromate_transpt"/>
</dbReference>
<evidence type="ECO:0000256" key="2">
    <source>
        <dbReference type="ARBA" id="ARBA00005262"/>
    </source>
</evidence>
<dbReference type="EMBL" id="CP034841">
    <property type="protein sequence ID" value="QBF34866.1"/>
    <property type="molecule type" value="Genomic_DNA"/>
</dbReference>
<dbReference type="RefSeq" id="WP_130429643.1">
    <property type="nucleotide sequence ID" value="NZ_CP034841.1"/>
</dbReference>
<dbReference type="KEGG" id="mphi:EG856_03005"/>
<feature type="transmembrane region" description="Helical" evidence="7">
    <location>
        <begin position="84"/>
        <end position="106"/>
    </location>
</feature>
<keyword evidence="9" id="KW-1185">Reference proteome</keyword>
<keyword evidence="5 7" id="KW-1133">Transmembrane helix</keyword>
<evidence type="ECO:0000313" key="8">
    <source>
        <dbReference type="EMBL" id="QBF34866.1"/>
    </source>
</evidence>
<dbReference type="AlphaFoldDB" id="A0A4P6MQ55"/>
<feature type="transmembrane region" description="Helical" evidence="7">
    <location>
        <begin position="12"/>
        <end position="35"/>
    </location>
</feature>
<evidence type="ECO:0000256" key="4">
    <source>
        <dbReference type="ARBA" id="ARBA00022692"/>
    </source>
</evidence>
<evidence type="ECO:0000313" key="9">
    <source>
        <dbReference type="Proteomes" id="UP000289326"/>
    </source>
</evidence>
<dbReference type="Proteomes" id="UP000289326">
    <property type="component" value="Chromosome"/>
</dbReference>
<feature type="transmembrane region" description="Helical" evidence="7">
    <location>
        <begin position="55"/>
        <end position="75"/>
    </location>
</feature>
<keyword evidence="4 7" id="KW-0812">Transmembrane</keyword>
<feature type="transmembrane region" description="Helical" evidence="7">
    <location>
        <begin position="168"/>
        <end position="187"/>
    </location>
</feature>
<feature type="transmembrane region" description="Helical" evidence="7">
    <location>
        <begin position="145"/>
        <end position="162"/>
    </location>
</feature>
<dbReference type="InterPro" id="IPR052518">
    <property type="entry name" value="CHR_Transporter"/>
</dbReference>
<dbReference type="Pfam" id="PF02417">
    <property type="entry name" value="Chromate_transp"/>
    <property type="match status" value="1"/>
</dbReference>
<dbReference type="PANTHER" id="PTHR43663:SF1">
    <property type="entry name" value="CHROMATE TRANSPORTER"/>
    <property type="match status" value="1"/>
</dbReference>
<name>A0A4P6MQ55_9BACT</name>
<sequence>MNKKQKKPTFWNMFILILTVTFIGFGGGNALMPVIKRYVVDKYAWLDSDEFDKNVVITNMLPGPMAIEALSYIAIKALGFWKGFIVVILASIPHIVLAVGLIFLVNKLNRRYLAIIQTGVLIAIVGSLFGFAWNYFRKGIKESRISVWILLFISTFAFSLFVPTPWNVPVAVMVLIIAVFSAVYVINKRKNIQKLKKERQQ</sequence>
<evidence type="ECO:0000256" key="5">
    <source>
        <dbReference type="ARBA" id="ARBA00022989"/>
    </source>
</evidence>
<organism evidence="8 9">
    <name type="scientific">Mycoplasmopsis phocirhinis</name>
    <dbReference type="NCBI Taxonomy" id="142650"/>
    <lineage>
        <taxon>Bacteria</taxon>
        <taxon>Bacillati</taxon>
        <taxon>Mycoplasmatota</taxon>
        <taxon>Mycoplasmoidales</taxon>
        <taxon>Metamycoplasmataceae</taxon>
        <taxon>Mycoplasmopsis</taxon>
    </lineage>
</organism>
<keyword evidence="6 7" id="KW-0472">Membrane</keyword>
<reference evidence="8 9" key="1">
    <citation type="submission" date="2019-01" db="EMBL/GenBank/DDBJ databases">
        <title>Complete sequence and annotation of the Mycoplasma phocirhinis strain 852T genome.</title>
        <authorList>
            <person name="Frasca S.Jr."/>
            <person name="Kutish G.F."/>
            <person name="Castellanos Gell J."/>
            <person name="Michaels D.L."/>
            <person name="Brown D.R."/>
        </authorList>
    </citation>
    <scope>NUCLEOTIDE SEQUENCE [LARGE SCALE GENOMIC DNA]</scope>
    <source>
        <strain evidence="8 9">852</strain>
    </source>
</reference>
<evidence type="ECO:0000256" key="6">
    <source>
        <dbReference type="ARBA" id="ARBA00023136"/>
    </source>
</evidence>
<proteinExistence type="inferred from homology"/>
<comment type="similarity">
    <text evidence="2">Belongs to the chromate ion transporter (CHR) (TC 2.A.51) family.</text>
</comment>
<evidence type="ECO:0000256" key="1">
    <source>
        <dbReference type="ARBA" id="ARBA00004651"/>
    </source>
</evidence>
<evidence type="ECO:0000256" key="7">
    <source>
        <dbReference type="SAM" id="Phobius"/>
    </source>
</evidence>
<dbReference type="GO" id="GO:0015109">
    <property type="term" value="F:chromate transmembrane transporter activity"/>
    <property type="evidence" value="ECO:0007669"/>
    <property type="project" value="InterPro"/>
</dbReference>
<dbReference type="OrthoDB" id="9788907at2"/>
<dbReference type="GO" id="GO:0005886">
    <property type="term" value="C:plasma membrane"/>
    <property type="evidence" value="ECO:0007669"/>
    <property type="project" value="UniProtKB-SubCell"/>
</dbReference>
<gene>
    <name evidence="8" type="ORF">EG856_03005</name>
</gene>
<accession>A0A4P6MQ55</accession>
<dbReference type="PANTHER" id="PTHR43663">
    <property type="entry name" value="CHROMATE TRANSPORT PROTEIN-RELATED"/>
    <property type="match status" value="1"/>
</dbReference>
<feature type="transmembrane region" description="Helical" evidence="7">
    <location>
        <begin position="112"/>
        <end position="133"/>
    </location>
</feature>
<protein>
    <submittedName>
        <fullName evidence="8">Chromate transporter</fullName>
    </submittedName>
</protein>
<keyword evidence="3" id="KW-1003">Cell membrane</keyword>
<comment type="subcellular location">
    <subcellularLocation>
        <location evidence="1">Cell membrane</location>
        <topology evidence="1">Multi-pass membrane protein</topology>
    </subcellularLocation>
</comment>